<dbReference type="AlphaFoldDB" id="A0A852WIQ7"/>
<organism evidence="2 3">
    <name type="scientific">Pedococcus badiiscoriae</name>
    <dbReference type="NCBI Taxonomy" id="642776"/>
    <lineage>
        <taxon>Bacteria</taxon>
        <taxon>Bacillati</taxon>
        <taxon>Actinomycetota</taxon>
        <taxon>Actinomycetes</taxon>
        <taxon>Micrococcales</taxon>
        <taxon>Intrasporangiaceae</taxon>
        <taxon>Pedococcus</taxon>
    </lineage>
</organism>
<accession>A0A852WIQ7</accession>
<evidence type="ECO:0000313" key="2">
    <source>
        <dbReference type="EMBL" id="NYG07491.1"/>
    </source>
</evidence>
<evidence type="ECO:0000256" key="1">
    <source>
        <dbReference type="SAM" id="MobiDB-lite"/>
    </source>
</evidence>
<dbReference type="EMBL" id="JACCAB010000001">
    <property type="protein sequence ID" value="NYG07491.1"/>
    <property type="molecule type" value="Genomic_DNA"/>
</dbReference>
<proteinExistence type="predicted"/>
<feature type="compositionally biased region" description="Gly residues" evidence="1">
    <location>
        <begin position="7"/>
        <end position="19"/>
    </location>
</feature>
<dbReference type="Proteomes" id="UP000573599">
    <property type="component" value="Unassembled WGS sequence"/>
</dbReference>
<sequence>MATGQCAGHGAGHLLGGGSTSRARSTAQIALVLTVKPQDLHLSTTATGYEEVSTDTAPDMQVSSGMVEVSVSQSL</sequence>
<feature type="region of interest" description="Disordered" evidence="1">
    <location>
        <begin position="1"/>
        <end position="20"/>
    </location>
</feature>
<name>A0A852WIQ7_9MICO</name>
<feature type="region of interest" description="Disordered" evidence="1">
    <location>
        <begin position="49"/>
        <end position="75"/>
    </location>
</feature>
<reference evidence="2 3" key="1">
    <citation type="submission" date="2020-07" db="EMBL/GenBank/DDBJ databases">
        <title>Sequencing the genomes of 1000 actinobacteria strains.</title>
        <authorList>
            <person name="Klenk H.-P."/>
        </authorList>
    </citation>
    <scope>NUCLEOTIDE SEQUENCE [LARGE SCALE GENOMIC DNA]</scope>
    <source>
        <strain evidence="2 3">DSM 23987</strain>
    </source>
</reference>
<protein>
    <submittedName>
        <fullName evidence="2">Uncharacterized protein</fullName>
    </submittedName>
</protein>
<gene>
    <name evidence="2" type="ORF">BJ986_001978</name>
</gene>
<comment type="caution">
    <text evidence="2">The sequence shown here is derived from an EMBL/GenBank/DDBJ whole genome shotgun (WGS) entry which is preliminary data.</text>
</comment>
<evidence type="ECO:0000313" key="3">
    <source>
        <dbReference type="Proteomes" id="UP000573599"/>
    </source>
</evidence>
<keyword evidence="3" id="KW-1185">Reference proteome</keyword>
<dbReference type="RefSeq" id="WP_179421832.1">
    <property type="nucleotide sequence ID" value="NZ_JACCAB010000001.1"/>
</dbReference>